<comment type="similarity">
    <text evidence="2 5">Belongs to the DegT/DnrJ/EryC1 family.</text>
</comment>
<dbReference type="Gene3D" id="3.90.1150.10">
    <property type="entry name" value="Aspartate Aminotransferase, domain 1"/>
    <property type="match status" value="1"/>
</dbReference>
<dbReference type="STRING" id="1117647.M5M_05210"/>
<gene>
    <name evidence="6" type="ordered locus">M5M_05210</name>
</gene>
<feature type="modified residue" description="N6-(pyridoxal phosphate)lysine" evidence="4">
    <location>
        <position position="186"/>
    </location>
</feature>
<dbReference type="InterPro" id="IPR015421">
    <property type="entry name" value="PyrdxlP-dep_Trfase_major"/>
</dbReference>
<dbReference type="PIRSF" id="PIRSF000390">
    <property type="entry name" value="PLP_StrS"/>
    <property type="match status" value="1"/>
</dbReference>
<protein>
    <submittedName>
        <fullName evidence="6">DegT/DnrJ/EryC1/StrS aminotransferase</fullName>
    </submittedName>
</protein>
<evidence type="ECO:0000256" key="5">
    <source>
        <dbReference type="RuleBase" id="RU004508"/>
    </source>
</evidence>
<dbReference type="PANTHER" id="PTHR30244:SF42">
    <property type="entry name" value="UDP-2-ACETAMIDO-2-DEOXY-3-OXO-D-GLUCURONATE AMINOTRANSFERASE"/>
    <property type="match status" value="1"/>
</dbReference>
<keyword evidence="7" id="KW-1185">Reference proteome</keyword>
<dbReference type="Proteomes" id="UP000000466">
    <property type="component" value="Chromosome"/>
</dbReference>
<dbReference type="CDD" id="cd00616">
    <property type="entry name" value="AHBA_syn"/>
    <property type="match status" value="1"/>
</dbReference>
<evidence type="ECO:0000313" key="6">
    <source>
        <dbReference type="EMBL" id="AFU98247.1"/>
    </source>
</evidence>
<dbReference type="GO" id="GO:0030170">
    <property type="term" value="F:pyridoxal phosphate binding"/>
    <property type="evidence" value="ECO:0007669"/>
    <property type="project" value="UniProtKB-ARBA"/>
</dbReference>
<dbReference type="HOGENOM" id="CLU_033332_7_2_6"/>
<dbReference type="GO" id="GO:0008483">
    <property type="term" value="F:transaminase activity"/>
    <property type="evidence" value="ECO:0007669"/>
    <property type="project" value="UniProtKB-KW"/>
</dbReference>
<accession>K4KWF6</accession>
<organism evidence="6 7">
    <name type="scientific">Simiduia agarivorans (strain DSM 21679 / JCM 13881 / BCRC 17597 / SA1)</name>
    <dbReference type="NCBI Taxonomy" id="1117647"/>
    <lineage>
        <taxon>Bacteria</taxon>
        <taxon>Pseudomonadati</taxon>
        <taxon>Pseudomonadota</taxon>
        <taxon>Gammaproteobacteria</taxon>
        <taxon>Cellvibrionales</taxon>
        <taxon>Cellvibrionaceae</taxon>
        <taxon>Simiduia</taxon>
    </lineage>
</organism>
<dbReference type="Pfam" id="PF01041">
    <property type="entry name" value="DegT_DnrJ_EryC1"/>
    <property type="match status" value="1"/>
</dbReference>
<dbReference type="InterPro" id="IPR015424">
    <property type="entry name" value="PyrdxlP-dep_Trfase"/>
</dbReference>
<keyword evidence="6" id="KW-0032">Aminotransferase</keyword>
<evidence type="ECO:0000256" key="1">
    <source>
        <dbReference type="ARBA" id="ARBA00022898"/>
    </source>
</evidence>
<evidence type="ECO:0000256" key="2">
    <source>
        <dbReference type="ARBA" id="ARBA00037999"/>
    </source>
</evidence>
<dbReference type="SUPFAM" id="SSF53383">
    <property type="entry name" value="PLP-dependent transferases"/>
    <property type="match status" value="1"/>
</dbReference>
<keyword evidence="6" id="KW-0808">Transferase</keyword>
<dbReference type="eggNOG" id="COG0399">
    <property type="taxonomic scope" value="Bacteria"/>
</dbReference>
<name>K4KWF6_SIMAS</name>
<feature type="active site" description="Proton acceptor" evidence="3">
    <location>
        <position position="186"/>
    </location>
</feature>
<evidence type="ECO:0000256" key="3">
    <source>
        <dbReference type="PIRSR" id="PIRSR000390-1"/>
    </source>
</evidence>
<dbReference type="EMBL" id="CP003746">
    <property type="protein sequence ID" value="AFU98247.1"/>
    <property type="molecule type" value="Genomic_DNA"/>
</dbReference>
<dbReference type="InterPro" id="IPR015422">
    <property type="entry name" value="PyrdxlP-dep_Trfase_small"/>
</dbReference>
<dbReference type="KEGG" id="saga:M5M_05210"/>
<reference evidence="6 7" key="1">
    <citation type="journal article" date="2013" name="Genome Announc.">
        <title>Complete genome sequence of Simiduia agarivorans SA1(T), a marine bacterium able to degrade a variety of polysaccharides.</title>
        <authorList>
            <person name="Lin S.Y."/>
            <person name="Shieh W.Y."/>
            <person name="Chen J.S."/>
            <person name="Tang S.L."/>
        </authorList>
    </citation>
    <scope>NUCLEOTIDE SEQUENCE [LARGE SCALE GENOMIC DNA]</scope>
    <source>
        <strain evidence="7">DSM 21679 / JCM 13881 / BCRC 17597 / SA1</strain>
    </source>
</reference>
<proteinExistence type="inferred from homology"/>
<evidence type="ECO:0000256" key="4">
    <source>
        <dbReference type="PIRSR" id="PIRSR000390-2"/>
    </source>
</evidence>
<dbReference type="PANTHER" id="PTHR30244">
    <property type="entry name" value="TRANSAMINASE"/>
    <property type="match status" value="1"/>
</dbReference>
<sequence>MKIPMVDLKEQYHSLKEQIDAGIIAAMESSAFILGPNVQAFEQEAAAYLGVKHAIGVGSGTDALHLALLALGIGPGDEVITTPFTFVATAEAIKYVGATPVFVDINPDTFNIDLTCVEAAITDKTRAVIPVHLFGQPVDMPALKTLCDARGLNIVEDCAQSFGAHIDGKQTGSFGDLGAFSFFPSKNLGCYGDGGMVSTNSDELAALVKQYRNHGSKVQYHHSLVGYTSRLDELQAVVLRAKLPHIDSYNANRRRVDQTYKKYLAGTGIKMPHLDDVGLHVFHQYCCLHPERDKILAALRANDIACAIYYPVPLHKQEVFAQDCAGLSLPITESVMSQCFALPVYPELSEDKIQLIADTIKSAL</sequence>
<dbReference type="OrthoDB" id="9804264at2"/>
<dbReference type="AlphaFoldDB" id="K4KWF6"/>
<evidence type="ECO:0000313" key="7">
    <source>
        <dbReference type="Proteomes" id="UP000000466"/>
    </source>
</evidence>
<dbReference type="RefSeq" id="WP_015046420.1">
    <property type="nucleotide sequence ID" value="NC_018868.3"/>
</dbReference>
<dbReference type="InterPro" id="IPR000653">
    <property type="entry name" value="DegT/StrS_aminotransferase"/>
</dbReference>
<keyword evidence="1 4" id="KW-0663">Pyridoxal phosphate</keyword>
<dbReference type="FunFam" id="3.40.640.10:FF:000089">
    <property type="entry name" value="Aminotransferase, DegT/DnrJ/EryC1/StrS family"/>
    <property type="match status" value="1"/>
</dbReference>
<dbReference type="GO" id="GO:0000271">
    <property type="term" value="P:polysaccharide biosynthetic process"/>
    <property type="evidence" value="ECO:0007669"/>
    <property type="project" value="TreeGrafter"/>
</dbReference>
<dbReference type="Gene3D" id="3.40.640.10">
    <property type="entry name" value="Type I PLP-dependent aspartate aminotransferase-like (Major domain)"/>
    <property type="match status" value="1"/>
</dbReference>